<accession>A0A7V8RU41</accession>
<sequence>MSDTVIEVVGEIMPPMPESIKIAVVEFSGSEDVELREGDKKLARLKRTSLGEWLVSIELLSSHSFEGFYVTNRSEGIDALSDFGRLYHAAKTGEFK</sequence>
<proteinExistence type="predicted"/>
<protein>
    <submittedName>
        <fullName evidence="1">Uncharacterized protein</fullName>
    </submittedName>
</protein>
<dbReference type="Proteomes" id="UP000037962">
    <property type="component" value="Unassembled WGS sequence"/>
</dbReference>
<evidence type="ECO:0000313" key="2">
    <source>
        <dbReference type="EMBL" id="KPG26486.1"/>
    </source>
</evidence>
<evidence type="ECO:0000313" key="4">
    <source>
        <dbReference type="Proteomes" id="UP000037962"/>
    </source>
</evidence>
<name>A0A7V8RU41_9MYCO</name>
<dbReference type="EMBL" id="LJFS01000045">
    <property type="protein sequence ID" value="KPG26486.1"/>
    <property type="molecule type" value="Genomic_DNA"/>
</dbReference>
<reference evidence="3 4" key="1">
    <citation type="submission" date="2015-09" db="EMBL/GenBank/DDBJ databases">
        <title>Genome Sequences of Mycobacterium immunogenum Isolates, Recuperated from a Chloraminated Drinking Water Distribution System Simulator Subjected to Episodes of Nitrification.</title>
        <authorList>
            <person name="Gomez-Alvarez V."/>
            <person name="Revetta R.P."/>
        </authorList>
    </citation>
    <scope>NUCLEOTIDE SEQUENCE [LARGE SCALE GENOMIC DNA]</scope>
    <source>
        <strain evidence="1 3">H008</strain>
        <strain evidence="2 4">H076</strain>
    </source>
</reference>
<dbReference type="GeneID" id="45765866"/>
<gene>
    <name evidence="1" type="ORF">AN908_26845</name>
    <name evidence="2" type="ORF">AN912_25020</name>
</gene>
<dbReference type="Proteomes" id="UP000037843">
    <property type="component" value="Unassembled WGS sequence"/>
</dbReference>
<dbReference type="RefSeq" id="WP_043077915.1">
    <property type="nucleotide sequence ID" value="NZ_CP011530.1"/>
</dbReference>
<organism evidence="1 3">
    <name type="scientific">Mycobacteroides immunogenum</name>
    <dbReference type="NCBI Taxonomy" id="83262"/>
    <lineage>
        <taxon>Bacteria</taxon>
        <taxon>Bacillati</taxon>
        <taxon>Actinomycetota</taxon>
        <taxon>Actinomycetes</taxon>
        <taxon>Mycobacteriales</taxon>
        <taxon>Mycobacteriaceae</taxon>
        <taxon>Mycobacteroides</taxon>
    </lineage>
</organism>
<dbReference type="EMBL" id="LJFO01000024">
    <property type="protein sequence ID" value="KPG02927.1"/>
    <property type="molecule type" value="Genomic_DNA"/>
</dbReference>
<keyword evidence="4" id="KW-1185">Reference proteome</keyword>
<evidence type="ECO:0000313" key="1">
    <source>
        <dbReference type="EMBL" id="KPG02927.1"/>
    </source>
</evidence>
<dbReference type="AlphaFoldDB" id="A0A7V8RU41"/>
<evidence type="ECO:0000313" key="3">
    <source>
        <dbReference type="Proteomes" id="UP000037843"/>
    </source>
</evidence>
<comment type="caution">
    <text evidence="1">The sequence shown here is derived from an EMBL/GenBank/DDBJ whole genome shotgun (WGS) entry which is preliminary data.</text>
</comment>
<dbReference type="KEGG" id="miz:BAB75_18530"/>